<evidence type="ECO:0000313" key="2">
    <source>
        <dbReference type="Proteomes" id="UP001178508"/>
    </source>
</evidence>
<dbReference type="AlphaFoldDB" id="A0AAV1EZL8"/>
<keyword evidence="2" id="KW-1185">Reference proteome</keyword>
<accession>A0AAV1EZL8</accession>
<protein>
    <submittedName>
        <fullName evidence="1">Uncharacterized protein</fullName>
    </submittedName>
</protein>
<name>A0AAV1EZL8_XYRNO</name>
<reference evidence="1" key="1">
    <citation type="submission" date="2023-08" db="EMBL/GenBank/DDBJ databases">
        <authorList>
            <person name="Alioto T."/>
            <person name="Alioto T."/>
            <person name="Gomez Garrido J."/>
        </authorList>
    </citation>
    <scope>NUCLEOTIDE SEQUENCE</scope>
</reference>
<evidence type="ECO:0000313" key="1">
    <source>
        <dbReference type="EMBL" id="CAJ1054024.1"/>
    </source>
</evidence>
<dbReference type="EMBL" id="OY660866">
    <property type="protein sequence ID" value="CAJ1054024.1"/>
    <property type="molecule type" value="Genomic_DNA"/>
</dbReference>
<sequence length="96" mass="10861">MRSKPGLTSSNPLCPVKLPQSRAVVKATGRRKGEKCLQGCVSVDIKASTVWDRNRINHLPNVKEPKRIERLVQCGIGRSPGRRGFHLLSSELRWWM</sequence>
<proteinExistence type="predicted"/>
<organism evidence="1 2">
    <name type="scientific">Xyrichtys novacula</name>
    <name type="common">Pearly razorfish</name>
    <name type="synonym">Hemipteronotus novacula</name>
    <dbReference type="NCBI Taxonomy" id="13765"/>
    <lineage>
        <taxon>Eukaryota</taxon>
        <taxon>Metazoa</taxon>
        <taxon>Chordata</taxon>
        <taxon>Craniata</taxon>
        <taxon>Vertebrata</taxon>
        <taxon>Euteleostomi</taxon>
        <taxon>Actinopterygii</taxon>
        <taxon>Neopterygii</taxon>
        <taxon>Teleostei</taxon>
        <taxon>Neoteleostei</taxon>
        <taxon>Acanthomorphata</taxon>
        <taxon>Eupercaria</taxon>
        <taxon>Labriformes</taxon>
        <taxon>Labridae</taxon>
        <taxon>Xyrichtys</taxon>
    </lineage>
</organism>
<dbReference type="Proteomes" id="UP001178508">
    <property type="component" value="Chromosome 3"/>
</dbReference>
<gene>
    <name evidence="1" type="ORF">XNOV1_A026253</name>
</gene>